<gene>
    <name evidence="1" type="ORF">Pla175_41310</name>
</gene>
<dbReference type="EMBL" id="CP036291">
    <property type="protein sequence ID" value="QDU90720.1"/>
    <property type="molecule type" value="Genomic_DNA"/>
</dbReference>
<organism evidence="1 2">
    <name type="scientific">Pirellulimonas nuda</name>
    <dbReference type="NCBI Taxonomy" id="2528009"/>
    <lineage>
        <taxon>Bacteria</taxon>
        <taxon>Pseudomonadati</taxon>
        <taxon>Planctomycetota</taxon>
        <taxon>Planctomycetia</taxon>
        <taxon>Pirellulales</taxon>
        <taxon>Lacipirellulaceae</taxon>
        <taxon>Pirellulimonas</taxon>
    </lineage>
</organism>
<protein>
    <submittedName>
        <fullName evidence="1">Uncharacterized protein</fullName>
    </submittedName>
</protein>
<proteinExistence type="predicted"/>
<keyword evidence="2" id="KW-1185">Reference proteome</keyword>
<reference evidence="1 2" key="1">
    <citation type="submission" date="2019-02" db="EMBL/GenBank/DDBJ databases">
        <title>Deep-cultivation of Planctomycetes and their phenomic and genomic characterization uncovers novel biology.</title>
        <authorList>
            <person name="Wiegand S."/>
            <person name="Jogler M."/>
            <person name="Boedeker C."/>
            <person name="Pinto D."/>
            <person name="Vollmers J."/>
            <person name="Rivas-Marin E."/>
            <person name="Kohn T."/>
            <person name="Peeters S.H."/>
            <person name="Heuer A."/>
            <person name="Rast P."/>
            <person name="Oberbeckmann S."/>
            <person name="Bunk B."/>
            <person name="Jeske O."/>
            <person name="Meyerdierks A."/>
            <person name="Storesund J.E."/>
            <person name="Kallscheuer N."/>
            <person name="Luecker S."/>
            <person name="Lage O.M."/>
            <person name="Pohl T."/>
            <person name="Merkel B.J."/>
            <person name="Hornburger P."/>
            <person name="Mueller R.-W."/>
            <person name="Bruemmer F."/>
            <person name="Labrenz M."/>
            <person name="Spormann A.M."/>
            <person name="Op den Camp H."/>
            <person name="Overmann J."/>
            <person name="Amann R."/>
            <person name="Jetten M.S.M."/>
            <person name="Mascher T."/>
            <person name="Medema M.H."/>
            <person name="Devos D.P."/>
            <person name="Kaster A.-K."/>
            <person name="Ovreas L."/>
            <person name="Rohde M."/>
            <person name="Galperin M.Y."/>
            <person name="Jogler C."/>
        </authorList>
    </citation>
    <scope>NUCLEOTIDE SEQUENCE [LARGE SCALE GENOMIC DNA]</scope>
    <source>
        <strain evidence="1 2">Pla175</strain>
    </source>
</reference>
<name>A0A518DGW5_9BACT</name>
<dbReference type="Proteomes" id="UP000317429">
    <property type="component" value="Chromosome"/>
</dbReference>
<sequence length="330" mass="35470">MKHVVTIGLIVLGGASGVFGAGETEHSSGNTDVRTPAVRRAIYARHAAGFSQPGIDLPAGGITKGRIAIDSDGNVFASDDLGAIPFGVGILWKKNLLGKVVHVGFNNNPNPDRWANAAKDQPGLKQDEEFAAIIAGTVDRFGLKPESVFNYANAADVSKATQNLVKEINASSADDPLYIVEAGAMKHLYDALAASDASRRPFVTVVSHSGWNDIECHDSAQNENIVDILRDFPNVKFDHIADQNRGLRARGAAGWDAIAWMKDSADPRVRWLHTCAQKGDPNRWGFLNLGTEVDISDAGMYYYLSTGREDADLDDLKELFSAAEPGPAGR</sequence>
<evidence type="ECO:0000313" key="2">
    <source>
        <dbReference type="Proteomes" id="UP000317429"/>
    </source>
</evidence>
<dbReference type="AlphaFoldDB" id="A0A518DGW5"/>
<evidence type="ECO:0000313" key="1">
    <source>
        <dbReference type="EMBL" id="QDU90720.1"/>
    </source>
</evidence>
<accession>A0A518DGW5</accession>
<dbReference type="KEGG" id="pnd:Pla175_41310"/>